<name>A0AA44EFV8_9HYPH</name>
<feature type="domain" description="IclR-ED" evidence="4">
    <location>
        <begin position="79"/>
        <end position="267"/>
    </location>
</feature>
<dbReference type="InterPro" id="IPR050707">
    <property type="entry name" value="HTH_MetabolicPath_Reg"/>
</dbReference>
<keyword evidence="3" id="KW-0804">Transcription</keyword>
<evidence type="ECO:0000256" key="2">
    <source>
        <dbReference type="ARBA" id="ARBA00023125"/>
    </source>
</evidence>
<keyword evidence="6" id="KW-1185">Reference proteome</keyword>
<sequence>MSVDVIENSSQSDRQVPLERYFRLLEFLACYPRGLALNELVTMMMLPKGTMHRLLTAMQRSDLVTVGSGTRPRYLLSARVQRLGRLAVDSDVVATLAKPLLQDFSEKVGETCYLCRLDGTSIGSIALSSPNDTWTGYVLPGKILQPHATAAGKAIMAYQPPDVIEAAIGAGLPAISDRTITDPEALLKEYALVRQQGYATCIQEVVPELSAFAVPVHVDGIGVRYSVGILGPHSRIIHVIEKQLPRGLDGLAKAITLIISAQRSQSK</sequence>
<dbReference type="PROSITE" id="PS51078">
    <property type="entry name" value="ICLR_ED"/>
    <property type="match status" value="1"/>
</dbReference>
<evidence type="ECO:0000313" key="6">
    <source>
        <dbReference type="Proteomes" id="UP001155820"/>
    </source>
</evidence>
<reference evidence="5" key="1">
    <citation type="submission" date="2019-07" db="EMBL/GenBank/DDBJ databases">
        <title>FDA dAtabase for Regulatory Grade micrObial Sequences (FDA-ARGOS): Supporting development and validation of Infectious Disease Dx tests.</title>
        <authorList>
            <person name="Bachman M."/>
            <person name="Young C."/>
            <person name="Tallon L."/>
            <person name="Sadzewicz L."/>
            <person name="Vavikolanu K."/>
            <person name="Mehta A."/>
            <person name="Aluvathingal J."/>
            <person name="Nadendla S."/>
            <person name="Nandy P."/>
            <person name="Geyer C."/>
            <person name="Yan Y."/>
            <person name="Sichtig H."/>
        </authorList>
    </citation>
    <scope>NUCLEOTIDE SEQUENCE</scope>
    <source>
        <strain evidence="5">FDAARGOS_618</strain>
        <plasmid evidence="5">unnamed2</plasmid>
    </source>
</reference>
<dbReference type="Pfam" id="PF09339">
    <property type="entry name" value="HTH_IclR"/>
    <property type="match status" value="1"/>
</dbReference>
<geneLocation type="plasmid" evidence="5">
    <name>unnamed2</name>
</geneLocation>
<dbReference type="GO" id="GO:0003700">
    <property type="term" value="F:DNA-binding transcription factor activity"/>
    <property type="evidence" value="ECO:0007669"/>
    <property type="project" value="TreeGrafter"/>
</dbReference>
<dbReference type="Proteomes" id="UP001155820">
    <property type="component" value="Unassembled WGS sequence"/>
</dbReference>
<dbReference type="SUPFAM" id="SSF55781">
    <property type="entry name" value="GAF domain-like"/>
    <property type="match status" value="1"/>
</dbReference>
<dbReference type="PANTHER" id="PTHR30136">
    <property type="entry name" value="HELIX-TURN-HELIX TRANSCRIPTIONAL REGULATOR, ICLR FAMILY"/>
    <property type="match status" value="1"/>
</dbReference>
<gene>
    <name evidence="5" type="ORF">FOB26_02185</name>
</gene>
<evidence type="ECO:0000256" key="1">
    <source>
        <dbReference type="ARBA" id="ARBA00023015"/>
    </source>
</evidence>
<keyword evidence="1" id="KW-0805">Transcription regulation</keyword>
<dbReference type="SUPFAM" id="SSF46785">
    <property type="entry name" value="Winged helix' DNA-binding domain"/>
    <property type="match status" value="1"/>
</dbReference>
<dbReference type="GO" id="GO:0003677">
    <property type="term" value="F:DNA binding"/>
    <property type="evidence" value="ECO:0007669"/>
    <property type="project" value="UniProtKB-KW"/>
</dbReference>
<dbReference type="SMART" id="SM00346">
    <property type="entry name" value="HTH_ICLR"/>
    <property type="match status" value="1"/>
</dbReference>
<dbReference type="InterPro" id="IPR036388">
    <property type="entry name" value="WH-like_DNA-bd_sf"/>
</dbReference>
<dbReference type="InterPro" id="IPR014757">
    <property type="entry name" value="Tscrpt_reg_IclR_C"/>
</dbReference>
<evidence type="ECO:0000313" key="5">
    <source>
        <dbReference type="EMBL" id="NRF17961.1"/>
    </source>
</evidence>
<dbReference type="RefSeq" id="WP_172873120.1">
    <property type="nucleotide sequence ID" value="NZ_JABRWL010000001.1"/>
</dbReference>
<protein>
    <submittedName>
        <fullName evidence="5">IclR family transcriptional regulator</fullName>
    </submittedName>
</protein>
<dbReference type="GO" id="GO:0045892">
    <property type="term" value="P:negative regulation of DNA-templated transcription"/>
    <property type="evidence" value="ECO:0007669"/>
    <property type="project" value="TreeGrafter"/>
</dbReference>
<keyword evidence="5" id="KW-0614">Plasmid</keyword>
<dbReference type="Pfam" id="PF01614">
    <property type="entry name" value="IclR_C"/>
    <property type="match status" value="1"/>
</dbReference>
<dbReference type="AlphaFoldDB" id="A0AA44EFV8"/>
<evidence type="ECO:0000259" key="4">
    <source>
        <dbReference type="PROSITE" id="PS51078"/>
    </source>
</evidence>
<dbReference type="PANTHER" id="PTHR30136:SF24">
    <property type="entry name" value="HTH-TYPE TRANSCRIPTIONAL REPRESSOR ALLR"/>
    <property type="match status" value="1"/>
</dbReference>
<dbReference type="EMBL" id="JABRWM010000002">
    <property type="protein sequence ID" value="NRF17961.1"/>
    <property type="molecule type" value="Genomic_DNA"/>
</dbReference>
<accession>A0AA44EFV8</accession>
<evidence type="ECO:0000256" key="3">
    <source>
        <dbReference type="ARBA" id="ARBA00023163"/>
    </source>
</evidence>
<dbReference type="InterPro" id="IPR005471">
    <property type="entry name" value="Tscrpt_reg_IclR_N"/>
</dbReference>
<dbReference type="InterPro" id="IPR029016">
    <property type="entry name" value="GAF-like_dom_sf"/>
</dbReference>
<dbReference type="Gene3D" id="3.30.450.40">
    <property type="match status" value="1"/>
</dbReference>
<dbReference type="InterPro" id="IPR036390">
    <property type="entry name" value="WH_DNA-bd_sf"/>
</dbReference>
<comment type="caution">
    <text evidence="5">The sequence shown here is derived from an EMBL/GenBank/DDBJ whole genome shotgun (WGS) entry which is preliminary data.</text>
</comment>
<keyword evidence="2" id="KW-0238">DNA-binding</keyword>
<organism evidence="5 6">
    <name type="scientific">Agrobacterium pusense</name>
    <dbReference type="NCBI Taxonomy" id="648995"/>
    <lineage>
        <taxon>Bacteria</taxon>
        <taxon>Pseudomonadati</taxon>
        <taxon>Pseudomonadota</taxon>
        <taxon>Alphaproteobacteria</taxon>
        <taxon>Hyphomicrobiales</taxon>
        <taxon>Rhizobiaceae</taxon>
        <taxon>Rhizobium/Agrobacterium group</taxon>
        <taxon>Agrobacterium</taxon>
    </lineage>
</organism>
<dbReference type="Gene3D" id="1.10.10.10">
    <property type="entry name" value="Winged helix-like DNA-binding domain superfamily/Winged helix DNA-binding domain"/>
    <property type="match status" value="1"/>
</dbReference>
<proteinExistence type="predicted"/>